<feature type="region of interest" description="Disordered" evidence="6">
    <location>
        <begin position="18"/>
        <end position="39"/>
    </location>
</feature>
<dbReference type="InterPro" id="IPR002319">
    <property type="entry name" value="Phenylalanyl-tRNA_Synthase"/>
</dbReference>
<proteinExistence type="predicted"/>
<evidence type="ECO:0000256" key="3">
    <source>
        <dbReference type="ARBA" id="ARBA00022840"/>
    </source>
</evidence>
<keyword evidence="4" id="KW-0648">Protein biosynthesis</keyword>
<sequence length="287" mass="31371">MEVAKELKAARETLARAYTDRRSQLEAGPSAEDDGHDPIGVALLAGSRPRGGRHPIQELISEAVQHFATLGFSLHESSQLEDIEHSFDLLAVPPDHPTRSPAHTFYAEDDIVLRSHTTSSVLRVLARESTNRSQRFVVVGACHRNTVPNARFTTQFHQMEVVASDPWLRMSDVKGLAVTFAAAVLGHDADVRVRYKAFPYVLPGLAVDVSCSACDVQGCGLCRGTGYLEIMSGGMLTSGTLAAAGRPPETRAMALAISLERILCARHALDDIRHFLQNDLRVLSQFY</sequence>
<evidence type="ECO:0000256" key="6">
    <source>
        <dbReference type="SAM" id="MobiDB-lite"/>
    </source>
</evidence>
<evidence type="ECO:0000256" key="4">
    <source>
        <dbReference type="ARBA" id="ARBA00022917"/>
    </source>
</evidence>
<dbReference type="EMBL" id="JBEPAZ010000069">
    <property type="protein sequence ID" value="MER6433789.1"/>
    <property type="molecule type" value="Genomic_DNA"/>
</dbReference>
<protein>
    <recommendedName>
        <fullName evidence="7">Phenylalanyl-tRNA synthetase domain-containing protein</fullName>
    </recommendedName>
</protein>
<dbReference type="InterPro" id="IPR045864">
    <property type="entry name" value="aa-tRNA-synth_II/BPL/LPL"/>
</dbReference>
<dbReference type="SUPFAM" id="SSF55681">
    <property type="entry name" value="Class II aaRS and biotin synthetases"/>
    <property type="match status" value="1"/>
</dbReference>
<dbReference type="Pfam" id="PF01409">
    <property type="entry name" value="tRNA-synt_2d"/>
    <property type="match status" value="1"/>
</dbReference>
<evidence type="ECO:0000313" key="8">
    <source>
        <dbReference type="EMBL" id="MER6433789.1"/>
    </source>
</evidence>
<evidence type="ECO:0000256" key="1">
    <source>
        <dbReference type="ARBA" id="ARBA00022598"/>
    </source>
</evidence>
<keyword evidence="2" id="KW-0547">Nucleotide-binding</keyword>
<name>A0ABV1UJA0_9ACTN</name>
<keyword evidence="9" id="KW-1185">Reference proteome</keyword>
<organism evidence="8 9">
    <name type="scientific">Streptomyces sp. 900105245</name>
    <dbReference type="NCBI Taxonomy" id="3154379"/>
    <lineage>
        <taxon>Bacteria</taxon>
        <taxon>Bacillati</taxon>
        <taxon>Actinomycetota</taxon>
        <taxon>Actinomycetes</taxon>
        <taxon>Kitasatosporales</taxon>
        <taxon>Streptomycetaceae</taxon>
        <taxon>Streptomyces</taxon>
    </lineage>
</organism>
<evidence type="ECO:0000256" key="2">
    <source>
        <dbReference type="ARBA" id="ARBA00022741"/>
    </source>
</evidence>
<feature type="domain" description="Phenylalanyl-tRNA synthetase" evidence="7">
    <location>
        <begin position="42"/>
        <end position="286"/>
    </location>
</feature>
<dbReference type="Gene3D" id="3.30.930.10">
    <property type="entry name" value="Bira Bifunctional Protein, Domain 2"/>
    <property type="match status" value="1"/>
</dbReference>
<keyword evidence="3" id="KW-0067">ATP-binding</keyword>
<evidence type="ECO:0000256" key="5">
    <source>
        <dbReference type="ARBA" id="ARBA00023146"/>
    </source>
</evidence>
<evidence type="ECO:0000259" key="7">
    <source>
        <dbReference type="Pfam" id="PF01409"/>
    </source>
</evidence>
<evidence type="ECO:0000313" key="9">
    <source>
        <dbReference type="Proteomes" id="UP001470023"/>
    </source>
</evidence>
<accession>A0ABV1UJA0</accession>
<dbReference type="RefSeq" id="WP_352065801.1">
    <property type="nucleotide sequence ID" value="NZ_JBEPAZ010000069.1"/>
</dbReference>
<keyword evidence="5" id="KW-0030">Aminoacyl-tRNA synthetase</keyword>
<comment type="caution">
    <text evidence="8">The sequence shown here is derived from an EMBL/GenBank/DDBJ whole genome shotgun (WGS) entry which is preliminary data.</text>
</comment>
<gene>
    <name evidence="8" type="ORF">ABT272_39705</name>
</gene>
<keyword evidence="1" id="KW-0436">Ligase</keyword>
<dbReference type="Proteomes" id="UP001470023">
    <property type="component" value="Unassembled WGS sequence"/>
</dbReference>
<reference evidence="8 9" key="1">
    <citation type="submission" date="2024-06" db="EMBL/GenBank/DDBJ databases">
        <title>The Natural Products Discovery Center: Release of the First 8490 Sequenced Strains for Exploring Actinobacteria Biosynthetic Diversity.</title>
        <authorList>
            <person name="Kalkreuter E."/>
            <person name="Kautsar S.A."/>
            <person name="Yang D."/>
            <person name="Bader C.D."/>
            <person name="Teijaro C.N."/>
            <person name="Fluegel L."/>
            <person name="Davis C.M."/>
            <person name="Simpson J.R."/>
            <person name="Lauterbach L."/>
            <person name="Steele A.D."/>
            <person name="Gui C."/>
            <person name="Meng S."/>
            <person name="Li G."/>
            <person name="Viehrig K."/>
            <person name="Ye F."/>
            <person name="Su P."/>
            <person name="Kiefer A.F."/>
            <person name="Nichols A."/>
            <person name="Cepeda A.J."/>
            <person name="Yan W."/>
            <person name="Fan B."/>
            <person name="Jiang Y."/>
            <person name="Adhikari A."/>
            <person name="Zheng C.-J."/>
            <person name="Schuster L."/>
            <person name="Cowan T.M."/>
            <person name="Smanski M.J."/>
            <person name="Chevrette M.G."/>
            <person name="De Carvalho L.P.S."/>
            <person name="Shen B."/>
        </authorList>
    </citation>
    <scope>NUCLEOTIDE SEQUENCE [LARGE SCALE GENOMIC DNA]</scope>
    <source>
        <strain evidence="8 9">NPDC001166</strain>
    </source>
</reference>